<dbReference type="EMBL" id="BAABDL010000058">
    <property type="protein sequence ID" value="GAA4066717.1"/>
    <property type="molecule type" value="Genomic_DNA"/>
</dbReference>
<dbReference type="InterPro" id="IPR000115">
    <property type="entry name" value="PRibGlycinamide_synth"/>
</dbReference>
<dbReference type="Gene3D" id="3.40.50.20">
    <property type="match status" value="1"/>
</dbReference>
<dbReference type="InterPro" id="IPR037123">
    <property type="entry name" value="PRibGlycinamide_synth_C_sf"/>
</dbReference>
<dbReference type="SUPFAM" id="SSF56059">
    <property type="entry name" value="Glutathione synthetase ATP-binding domain-like"/>
    <property type="match status" value="1"/>
</dbReference>
<evidence type="ECO:0000256" key="5">
    <source>
        <dbReference type="ARBA" id="ARBA00022598"/>
    </source>
</evidence>
<keyword evidence="6 13" id="KW-0547">Nucleotide-binding</keyword>
<dbReference type="GO" id="GO:0016874">
    <property type="term" value="F:ligase activity"/>
    <property type="evidence" value="ECO:0007669"/>
    <property type="project" value="UniProtKB-KW"/>
</dbReference>
<keyword evidence="8 13" id="KW-0067">ATP-binding</keyword>
<feature type="domain" description="ATP-grasp" evidence="14">
    <location>
        <begin position="107"/>
        <end position="313"/>
    </location>
</feature>
<comment type="catalytic activity">
    <reaction evidence="12">
        <text>5-phospho-beta-D-ribosylamine + glycine + ATP = N(1)-(5-phospho-beta-D-ribosyl)glycinamide + ADP + phosphate + H(+)</text>
        <dbReference type="Rhea" id="RHEA:17453"/>
        <dbReference type="ChEBI" id="CHEBI:15378"/>
        <dbReference type="ChEBI" id="CHEBI:30616"/>
        <dbReference type="ChEBI" id="CHEBI:43474"/>
        <dbReference type="ChEBI" id="CHEBI:57305"/>
        <dbReference type="ChEBI" id="CHEBI:58681"/>
        <dbReference type="ChEBI" id="CHEBI:143788"/>
        <dbReference type="ChEBI" id="CHEBI:456216"/>
        <dbReference type="EC" id="6.3.4.13"/>
    </reaction>
</comment>
<keyword evidence="7 12" id="KW-0658">Purine biosynthesis</keyword>
<evidence type="ECO:0000256" key="13">
    <source>
        <dbReference type="PROSITE-ProRule" id="PRU00409"/>
    </source>
</evidence>
<evidence type="ECO:0000256" key="7">
    <source>
        <dbReference type="ARBA" id="ARBA00022755"/>
    </source>
</evidence>
<comment type="cofactor">
    <cofactor evidence="1">
        <name>Mn(2+)</name>
        <dbReference type="ChEBI" id="CHEBI:29035"/>
    </cofactor>
</comment>
<protein>
    <recommendedName>
        <fullName evidence="4 12">Phosphoribosylamine--glycine ligase</fullName>
        <ecNumber evidence="4 12">6.3.4.13</ecNumber>
    </recommendedName>
    <alternativeName>
        <fullName evidence="12">GARS</fullName>
    </alternativeName>
    <alternativeName>
        <fullName evidence="10 12">Glycinamide ribonucleotide synthetase</fullName>
    </alternativeName>
    <alternativeName>
        <fullName evidence="11 12">Phosphoribosylglycinamide synthetase</fullName>
    </alternativeName>
</protein>
<dbReference type="InterPro" id="IPR020561">
    <property type="entry name" value="PRibGlycinamid_synth_ATP-grasp"/>
</dbReference>
<dbReference type="InterPro" id="IPR016185">
    <property type="entry name" value="PreATP-grasp_dom_sf"/>
</dbReference>
<dbReference type="NCBIfam" id="TIGR00877">
    <property type="entry name" value="purD"/>
    <property type="match status" value="1"/>
</dbReference>
<dbReference type="InterPro" id="IPR020560">
    <property type="entry name" value="PRibGlycinamide_synth_C-dom"/>
</dbReference>
<evidence type="ECO:0000313" key="16">
    <source>
        <dbReference type="Proteomes" id="UP001501734"/>
    </source>
</evidence>
<sequence length="416" mass="45531">MNVLVIGSGGREHMLVKKLKQSERVTNIFVAPGNAGMQSEATCVKIEIDAIEELVQFAKQAQIDWTIVGPELPLSQGIVDWFRAEDLKIFGPTKRAALIESSKDFSKNLMKKYQVPTAEFETFTDSVSAKAYIKEKGAPIVVKADGLAEGKGVVVAMTEQEAYQAVDEMLESNRFGDAGAQIVIEEFLLGKEFSLFAFVEGVAVYPMIPARDYKRAFDGDQGPNTGGMGAFAPVPDVSEADLKFAVDSVLKPVAKAMVEEGRAYTGVLYAGLIQTKDGIKVIEFNARFGDPETQVVLPLLENDLIDVIEAVAMGVDPELRWRDAYAVGTVVASSGYPQTYRNGLFVPELREIEDGYLIHAGTTLNSHSQLVSNGGRVLLVGSVQKSLMEANEKVYQYLKTIEKTENFFYRTDIGVV</sequence>
<gene>
    <name evidence="12 15" type="primary">purD</name>
    <name evidence="15" type="ORF">GCM10022410_11350</name>
</gene>
<comment type="pathway">
    <text evidence="3 12">Purine metabolism; IMP biosynthesis via de novo pathway; N(1)-(5-phospho-D-ribosyl)glycinamide from 5-phospho-alpha-D-ribose 1-diphosphate: step 2/2.</text>
</comment>
<dbReference type="InterPro" id="IPR011054">
    <property type="entry name" value="Rudment_hybrid_motif"/>
</dbReference>
<evidence type="ECO:0000256" key="4">
    <source>
        <dbReference type="ARBA" id="ARBA00013255"/>
    </source>
</evidence>
<evidence type="ECO:0000256" key="12">
    <source>
        <dbReference type="HAMAP-Rule" id="MF_00138"/>
    </source>
</evidence>
<dbReference type="Gene3D" id="3.30.1490.20">
    <property type="entry name" value="ATP-grasp fold, A domain"/>
    <property type="match status" value="1"/>
</dbReference>
<dbReference type="Gene3D" id="3.30.470.20">
    <property type="entry name" value="ATP-grasp fold, B domain"/>
    <property type="match status" value="1"/>
</dbReference>
<comment type="similarity">
    <text evidence="9 12">Belongs to the GARS family.</text>
</comment>
<dbReference type="SMART" id="SM01210">
    <property type="entry name" value="GARS_C"/>
    <property type="match status" value="1"/>
</dbReference>
<dbReference type="Pfam" id="PF02844">
    <property type="entry name" value="GARS_N"/>
    <property type="match status" value="1"/>
</dbReference>
<dbReference type="HAMAP" id="MF_00138">
    <property type="entry name" value="GARS"/>
    <property type="match status" value="1"/>
</dbReference>
<keyword evidence="5 12" id="KW-0436">Ligase</keyword>
<evidence type="ECO:0000313" key="15">
    <source>
        <dbReference type="EMBL" id="GAA4066717.1"/>
    </source>
</evidence>
<reference evidence="16" key="1">
    <citation type="journal article" date="2019" name="Int. J. Syst. Evol. Microbiol.">
        <title>The Global Catalogue of Microorganisms (GCM) 10K type strain sequencing project: providing services to taxonomists for standard genome sequencing and annotation.</title>
        <authorList>
            <consortium name="The Broad Institute Genomics Platform"/>
            <consortium name="The Broad Institute Genome Sequencing Center for Infectious Disease"/>
            <person name="Wu L."/>
            <person name="Ma J."/>
        </authorList>
    </citation>
    <scope>NUCLEOTIDE SEQUENCE [LARGE SCALE GENOMIC DNA]</scope>
    <source>
        <strain evidence="16">JCM 17250</strain>
    </source>
</reference>
<dbReference type="InterPro" id="IPR011761">
    <property type="entry name" value="ATP-grasp"/>
</dbReference>
<evidence type="ECO:0000256" key="9">
    <source>
        <dbReference type="ARBA" id="ARBA00038345"/>
    </source>
</evidence>
<evidence type="ECO:0000256" key="6">
    <source>
        <dbReference type="ARBA" id="ARBA00022741"/>
    </source>
</evidence>
<dbReference type="InterPro" id="IPR020562">
    <property type="entry name" value="PRibGlycinamide_synth_N"/>
</dbReference>
<evidence type="ECO:0000256" key="2">
    <source>
        <dbReference type="ARBA" id="ARBA00001946"/>
    </source>
</evidence>
<proteinExistence type="inferred from homology"/>
<dbReference type="PROSITE" id="PS50975">
    <property type="entry name" value="ATP_GRASP"/>
    <property type="match status" value="1"/>
</dbReference>
<dbReference type="Gene3D" id="3.90.600.10">
    <property type="entry name" value="Phosphoribosylglycinamide synthetase, C-terminal domain"/>
    <property type="match status" value="1"/>
</dbReference>
<evidence type="ECO:0000256" key="8">
    <source>
        <dbReference type="ARBA" id="ARBA00022840"/>
    </source>
</evidence>
<evidence type="ECO:0000256" key="10">
    <source>
        <dbReference type="ARBA" id="ARBA00042242"/>
    </source>
</evidence>
<dbReference type="InterPro" id="IPR020559">
    <property type="entry name" value="PRibGlycinamide_synth_CS"/>
</dbReference>
<accession>A0ABP7VGH4</accession>
<dbReference type="PANTHER" id="PTHR43472:SF1">
    <property type="entry name" value="PHOSPHORIBOSYLAMINE--GLYCINE LIGASE, CHLOROPLASTIC"/>
    <property type="match status" value="1"/>
</dbReference>
<dbReference type="RefSeq" id="WP_344911219.1">
    <property type="nucleotide sequence ID" value="NZ_BAABDL010000058.1"/>
</dbReference>
<evidence type="ECO:0000256" key="1">
    <source>
        <dbReference type="ARBA" id="ARBA00001936"/>
    </source>
</evidence>
<dbReference type="SUPFAM" id="SSF52440">
    <property type="entry name" value="PreATP-grasp domain"/>
    <property type="match status" value="1"/>
</dbReference>
<organism evidence="15 16">
    <name type="scientific">Amphibacillus indicireducens</name>
    <dbReference type="NCBI Taxonomy" id="1076330"/>
    <lineage>
        <taxon>Bacteria</taxon>
        <taxon>Bacillati</taxon>
        <taxon>Bacillota</taxon>
        <taxon>Bacilli</taxon>
        <taxon>Bacillales</taxon>
        <taxon>Bacillaceae</taxon>
        <taxon>Amphibacillus</taxon>
    </lineage>
</organism>
<dbReference type="SMART" id="SM01209">
    <property type="entry name" value="GARS_A"/>
    <property type="match status" value="1"/>
</dbReference>
<evidence type="ECO:0000256" key="11">
    <source>
        <dbReference type="ARBA" id="ARBA00042864"/>
    </source>
</evidence>
<keyword evidence="16" id="KW-1185">Reference proteome</keyword>
<dbReference type="Proteomes" id="UP001501734">
    <property type="component" value="Unassembled WGS sequence"/>
</dbReference>
<dbReference type="Pfam" id="PF01071">
    <property type="entry name" value="GARS_A"/>
    <property type="match status" value="1"/>
</dbReference>
<dbReference type="EC" id="6.3.4.13" evidence="4 12"/>
<evidence type="ECO:0000259" key="14">
    <source>
        <dbReference type="PROSITE" id="PS50975"/>
    </source>
</evidence>
<comment type="cofactor">
    <cofactor evidence="2">
        <name>Mg(2+)</name>
        <dbReference type="ChEBI" id="CHEBI:18420"/>
    </cofactor>
</comment>
<evidence type="ECO:0000256" key="3">
    <source>
        <dbReference type="ARBA" id="ARBA00005174"/>
    </source>
</evidence>
<dbReference type="Pfam" id="PF02843">
    <property type="entry name" value="GARS_C"/>
    <property type="match status" value="1"/>
</dbReference>
<name>A0ABP7VGH4_9BACI</name>
<dbReference type="PROSITE" id="PS00184">
    <property type="entry name" value="GARS"/>
    <property type="match status" value="1"/>
</dbReference>
<comment type="caution">
    <text evidence="15">The sequence shown here is derived from an EMBL/GenBank/DDBJ whole genome shotgun (WGS) entry which is preliminary data.</text>
</comment>
<dbReference type="InterPro" id="IPR013815">
    <property type="entry name" value="ATP_grasp_subdomain_1"/>
</dbReference>
<dbReference type="SUPFAM" id="SSF51246">
    <property type="entry name" value="Rudiment single hybrid motif"/>
    <property type="match status" value="1"/>
</dbReference>
<dbReference type="PANTHER" id="PTHR43472">
    <property type="entry name" value="PHOSPHORIBOSYLAMINE--GLYCINE LIGASE"/>
    <property type="match status" value="1"/>
</dbReference>